<comment type="caution">
    <text evidence="2">The sequence shown here is derived from an EMBL/GenBank/DDBJ whole genome shotgun (WGS) entry which is preliminary data.</text>
</comment>
<keyword evidence="1" id="KW-0812">Transmembrane</keyword>
<keyword evidence="3" id="KW-1185">Reference proteome</keyword>
<dbReference type="Proteomes" id="UP000265816">
    <property type="component" value="Unassembled WGS sequence"/>
</dbReference>
<keyword evidence="1" id="KW-1133">Transmembrane helix</keyword>
<feature type="transmembrane region" description="Helical" evidence="1">
    <location>
        <begin position="34"/>
        <end position="57"/>
    </location>
</feature>
<dbReference type="AlphaFoldDB" id="A0A398BJA1"/>
<feature type="transmembrane region" description="Helical" evidence="1">
    <location>
        <begin position="77"/>
        <end position="98"/>
    </location>
</feature>
<organism evidence="2 3">
    <name type="scientific">Mesobacillus zeae</name>
    <dbReference type="NCBI Taxonomy" id="1917180"/>
    <lineage>
        <taxon>Bacteria</taxon>
        <taxon>Bacillati</taxon>
        <taxon>Bacillota</taxon>
        <taxon>Bacilli</taxon>
        <taxon>Bacillales</taxon>
        <taxon>Bacillaceae</taxon>
        <taxon>Mesobacillus</taxon>
    </lineage>
</organism>
<feature type="transmembrane region" description="Helical" evidence="1">
    <location>
        <begin position="6"/>
        <end position="27"/>
    </location>
</feature>
<dbReference type="OrthoDB" id="2645556at2"/>
<protein>
    <submittedName>
        <fullName evidence="2">Uncharacterized protein</fullName>
    </submittedName>
</protein>
<proteinExistence type="predicted"/>
<dbReference type="EMBL" id="QWVT01000009">
    <property type="protein sequence ID" value="RID87526.1"/>
    <property type="molecule type" value="Genomic_DNA"/>
</dbReference>
<sequence>MHWETLPGWIWAIYYTFLLITLGASIFSVLRKRMVLMSVVAIVICLSVPVVGFINSIGRGEGTDELEYLVSCLQEGSVWAVFILLGISFLFLWWFIFFSKVRDRAAG</sequence>
<evidence type="ECO:0000256" key="1">
    <source>
        <dbReference type="SAM" id="Phobius"/>
    </source>
</evidence>
<evidence type="ECO:0000313" key="3">
    <source>
        <dbReference type="Proteomes" id="UP000265816"/>
    </source>
</evidence>
<name>A0A398BJA1_9BACI</name>
<evidence type="ECO:0000313" key="2">
    <source>
        <dbReference type="EMBL" id="RID87526.1"/>
    </source>
</evidence>
<dbReference type="RefSeq" id="WP_119111786.1">
    <property type="nucleotide sequence ID" value="NZ_CBCSEO010000007.1"/>
</dbReference>
<gene>
    <name evidence="2" type="ORF">D1970_04985</name>
</gene>
<accession>A0A398BJA1</accession>
<keyword evidence="1" id="KW-0472">Membrane</keyword>
<reference evidence="2 3" key="1">
    <citation type="submission" date="2018-08" db="EMBL/GenBank/DDBJ databases">
        <title>Bacillus jemisoniae sp. nov., Bacillus chryseoplanitiae sp. nov., Bacillus resnikiae sp. nov., and Bacillus frankliniae sp. nov., isolated from Viking spacecraft and associated surfaces.</title>
        <authorList>
            <person name="Seuylemezian A."/>
            <person name="Vaishampayan P."/>
        </authorList>
    </citation>
    <scope>NUCLEOTIDE SEQUENCE [LARGE SCALE GENOMIC DNA]</scope>
    <source>
        <strain evidence="2 3">JJ-247</strain>
    </source>
</reference>